<accession>A0A6G1JAD4</accession>
<proteinExistence type="predicted"/>
<dbReference type="PANTHER" id="PTHR28136:SF1">
    <property type="entry name" value="NUCLEUS EXPORT PROTEIN BRL1"/>
    <property type="match status" value="1"/>
</dbReference>
<dbReference type="AlphaFoldDB" id="A0A6G1JAD4"/>
<dbReference type="GO" id="GO:0055088">
    <property type="term" value="P:lipid homeostasis"/>
    <property type="evidence" value="ECO:0007669"/>
    <property type="project" value="InterPro"/>
</dbReference>
<feature type="transmembrane region" description="Helical" evidence="2">
    <location>
        <begin position="238"/>
        <end position="256"/>
    </location>
</feature>
<feature type="compositionally biased region" description="Basic residues" evidence="1">
    <location>
        <begin position="175"/>
        <end position="184"/>
    </location>
</feature>
<reference evidence="4" key="1">
    <citation type="journal article" date="2020" name="Stud. Mycol.">
        <title>101 Dothideomycetes genomes: a test case for predicting lifestyles and emergence of pathogens.</title>
        <authorList>
            <person name="Haridas S."/>
            <person name="Albert R."/>
            <person name="Binder M."/>
            <person name="Bloem J."/>
            <person name="Labutti K."/>
            <person name="Salamov A."/>
            <person name="Andreopoulos B."/>
            <person name="Baker S."/>
            <person name="Barry K."/>
            <person name="Bills G."/>
            <person name="Bluhm B."/>
            <person name="Cannon C."/>
            <person name="Castanera R."/>
            <person name="Culley D."/>
            <person name="Daum C."/>
            <person name="Ezra D."/>
            <person name="Gonzalez J."/>
            <person name="Henrissat B."/>
            <person name="Kuo A."/>
            <person name="Liang C."/>
            <person name="Lipzen A."/>
            <person name="Lutzoni F."/>
            <person name="Magnuson J."/>
            <person name="Mondo S."/>
            <person name="Nolan M."/>
            <person name="Ohm R."/>
            <person name="Pangilinan J."/>
            <person name="Park H.-J."/>
            <person name="Ramirez L."/>
            <person name="Alfaro M."/>
            <person name="Sun H."/>
            <person name="Tritt A."/>
            <person name="Yoshinaga Y."/>
            <person name="Zwiers L.-H."/>
            <person name="Turgeon B."/>
            <person name="Goodwin S."/>
            <person name="Spatafora J."/>
            <person name="Crous P."/>
            <person name="Grigoriev I."/>
        </authorList>
    </citation>
    <scope>NUCLEOTIDE SEQUENCE</scope>
    <source>
        <strain evidence="4">CBS 122367</strain>
    </source>
</reference>
<feature type="region of interest" description="Disordered" evidence="1">
    <location>
        <begin position="426"/>
        <end position="451"/>
    </location>
</feature>
<feature type="domain" description="Brl1/Brr6" evidence="3">
    <location>
        <begin position="236"/>
        <end position="369"/>
    </location>
</feature>
<keyword evidence="5" id="KW-1185">Reference proteome</keyword>
<dbReference type="EMBL" id="MU005575">
    <property type="protein sequence ID" value="KAF2687099.1"/>
    <property type="molecule type" value="Genomic_DNA"/>
</dbReference>
<dbReference type="PANTHER" id="PTHR28136">
    <property type="entry name" value="NUCLEUS EXPORT PROTEIN BRR6"/>
    <property type="match status" value="1"/>
</dbReference>
<gene>
    <name evidence="4" type="ORF">K458DRAFT_415368</name>
</gene>
<evidence type="ECO:0000313" key="5">
    <source>
        <dbReference type="Proteomes" id="UP000799291"/>
    </source>
</evidence>
<dbReference type="OrthoDB" id="5961at2759"/>
<protein>
    <recommendedName>
        <fullName evidence="3">Brl1/Brr6 domain-containing protein</fullName>
    </recommendedName>
</protein>
<dbReference type="InterPro" id="IPR040202">
    <property type="entry name" value="Brl1/Brr6"/>
</dbReference>
<sequence>MSRHRESTTPMDFEYDNQIGRVDPNSPFVTAVNQPAKKRTHSVLDSPSKSAFQTPNRPHLREPNNQQFFFSPGKPLPSIPQHVQNSKAWEPRTPQSLVDFSSGGETPNTPAQDSDAATPDTQLASKMGTLSHRDDKKSPKKSKRESFFRMFTGSPSPAKEDSRKLYSKKVENRVIKRRSKKSKMAMRDEYDSDNGDDQSVSKDAHAQQPPPALGFIANIPGVLAWVESHPNLPAVLSYWMQLIVNASLGCLFLWLVRSAYVAVMNDINREAGIAAISIMHEITVCANEYKKNRCEPHMRVPALEQACNQWELCMKQDARQIARASVGARTFAMIFNAFVEEFSYKSMLFTAIILFGGFNLSNYAFGRFREKQSHPQHQQHHHDFYPPPPATPQRLPSGGFVDQSGWHTPYATPYGSMNQHMISQASQSLPALPSSVEDFESSPSKRGVFRR</sequence>
<name>A0A6G1JAD4_9PLEO</name>
<dbReference type="Proteomes" id="UP000799291">
    <property type="component" value="Unassembled WGS sequence"/>
</dbReference>
<organism evidence="4 5">
    <name type="scientific">Lentithecium fluviatile CBS 122367</name>
    <dbReference type="NCBI Taxonomy" id="1168545"/>
    <lineage>
        <taxon>Eukaryota</taxon>
        <taxon>Fungi</taxon>
        <taxon>Dikarya</taxon>
        <taxon>Ascomycota</taxon>
        <taxon>Pezizomycotina</taxon>
        <taxon>Dothideomycetes</taxon>
        <taxon>Pleosporomycetidae</taxon>
        <taxon>Pleosporales</taxon>
        <taxon>Massarineae</taxon>
        <taxon>Lentitheciaceae</taxon>
        <taxon>Lentithecium</taxon>
    </lineage>
</organism>
<dbReference type="InterPro" id="IPR018767">
    <property type="entry name" value="Brl1/Brr6_dom"/>
</dbReference>
<keyword evidence="2" id="KW-0812">Transmembrane</keyword>
<feature type="compositionally biased region" description="Polar residues" evidence="1">
    <location>
        <begin position="81"/>
        <end position="112"/>
    </location>
</feature>
<feature type="region of interest" description="Disordered" evidence="1">
    <location>
        <begin position="1"/>
        <end position="208"/>
    </location>
</feature>
<dbReference type="GO" id="GO:0006998">
    <property type="term" value="P:nuclear envelope organization"/>
    <property type="evidence" value="ECO:0007669"/>
    <property type="project" value="InterPro"/>
</dbReference>
<keyword evidence="2" id="KW-1133">Transmembrane helix</keyword>
<keyword evidence="2" id="KW-0472">Membrane</keyword>
<feature type="compositionally biased region" description="Basic and acidic residues" evidence="1">
    <location>
        <begin position="158"/>
        <end position="174"/>
    </location>
</feature>
<dbReference type="Pfam" id="PF10104">
    <property type="entry name" value="Brr6_like_C_C"/>
    <property type="match status" value="1"/>
</dbReference>
<dbReference type="GO" id="GO:0031965">
    <property type="term" value="C:nuclear membrane"/>
    <property type="evidence" value="ECO:0007669"/>
    <property type="project" value="InterPro"/>
</dbReference>
<evidence type="ECO:0000256" key="1">
    <source>
        <dbReference type="SAM" id="MobiDB-lite"/>
    </source>
</evidence>
<evidence type="ECO:0000256" key="2">
    <source>
        <dbReference type="SAM" id="Phobius"/>
    </source>
</evidence>
<feature type="transmembrane region" description="Helical" evidence="2">
    <location>
        <begin position="345"/>
        <end position="365"/>
    </location>
</feature>
<feature type="compositionally biased region" description="Polar residues" evidence="1">
    <location>
        <begin position="43"/>
        <end position="56"/>
    </location>
</feature>
<evidence type="ECO:0000259" key="3">
    <source>
        <dbReference type="SMART" id="SM01042"/>
    </source>
</evidence>
<evidence type="ECO:0000313" key="4">
    <source>
        <dbReference type="EMBL" id="KAF2687099.1"/>
    </source>
</evidence>
<feature type="region of interest" description="Disordered" evidence="1">
    <location>
        <begin position="370"/>
        <end position="398"/>
    </location>
</feature>
<dbReference type="SMART" id="SM01042">
    <property type="entry name" value="Brr6_like_C_C"/>
    <property type="match status" value="1"/>
</dbReference>